<proteinExistence type="predicted"/>
<evidence type="ECO:0000313" key="1">
    <source>
        <dbReference type="EMBL" id="MFD2101310.1"/>
    </source>
</evidence>
<organism evidence="1 2">
    <name type="scientific">Flagellimonas iocasae</name>
    <dbReference type="NCBI Taxonomy" id="2055905"/>
    <lineage>
        <taxon>Bacteria</taxon>
        <taxon>Pseudomonadati</taxon>
        <taxon>Bacteroidota</taxon>
        <taxon>Flavobacteriia</taxon>
        <taxon>Flavobacteriales</taxon>
        <taxon>Flavobacteriaceae</taxon>
        <taxon>Flagellimonas</taxon>
    </lineage>
</organism>
<accession>A0ABW4Y0N2</accession>
<dbReference type="Proteomes" id="UP001597342">
    <property type="component" value="Unassembled WGS sequence"/>
</dbReference>
<dbReference type="EMBL" id="JBHUHU010000005">
    <property type="protein sequence ID" value="MFD2101310.1"/>
    <property type="molecule type" value="Genomic_DNA"/>
</dbReference>
<gene>
    <name evidence="1" type="ORF">ACFSJE_16085</name>
</gene>
<name>A0ABW4Y0N2_9FLAO</name>
<keyword evidence="2" id="KW-1185">Reference proteome</keyword>
<comment type="caution">
    <text evidence="1">The sequence shown here is derived from an EMBL/GenBank/DDBJ whole genome shotgun (WGS) entry which is preliminary data.</text>
</comment>
<dbReference type="RefSeq" id="WP_379831888.1">
    <property type="nucleotide sequence ID" value="NZ_JBHUHU010000005.1"/>
</dbReference>
<reference evidence="2" key="1">
    <citation type="journal article" date="2019" name="Int. J. Syst. Evol. Microbiol.">
        <title>The Global Catalogue of Microorganisms (GCM) 10K type strain sequencing project: providing services to taxonomists for standard genome sequencing and annotation.</title>
        <authorList>
            <consortium name="The Broad Institute Genomics Platform"/>
            <consortium name="The Broad Institute Genome Sequencing Center for Infectious Disease"/>
            <person name="Wu L."/>
            <person name="Ma J."/>
        </authorList>
    </citation>
    <scope>NUCLEOTIDE SEQUENCE [LARGE SCALE GENOMIC DNA]</scope>
    <source>
        <strain evidence="2">JCM 3389</strain>
    </source>
</reference>
<evidence type="ECO:0000313" key="2">
    <source>
        <dbReference type="Proteomes" id="UP001597342"/>
    </source>
</evidence>
<protein>
    <submittedName>
        <fullName evidence="1">Uncharacterized protein</fullName>
    </submittedName>
</protein>
<sequence>MRPILFLFCLTHSSIFYGQFQGYKEISEITYVYNTFKIGVPDTDFSANREIQLETKTNDNTPVFFRFFFKKVISDTEQGFIKIKDNNGSSFTISTLVELSEYDRFVEMFEEKDKIYIVMFKGLPEKGLPINITVTTTEN</sequence>